<dbReference type="InterPro" id="IPR027417">
    <property type="entry name" value="P-loop_NTPase"/>
</dbReference>
<reference evidence="1 2" key="1">
    <citation type="journal article" date="2017" name="Environ. Microbiol.">
        <title>Decay of the glycolytic pathway and adaptation to intranuclear parasitism within Enterocytozoonidae microsporidia.</title>
        <authorList>
            <person name="Wiredu Boakye D."/>
            <person name="Jaroenlak P."/>
            <person name="Prachumwat A."/>
            <person name="Williams T.A."/>
            <person name="Bateman K.S."/>
            <person name="Itsathitphaisarn O."/>
            <person name="Sritunyalucksana K."/>
            <person name="Paszkiewicz K.H."/>
            <person name="Moore K.A."/>
            <person name="Stentiford G.D."/>
            <person name="Williams B.A."/>
        </authorList>
    </citation>
    <scope>NUCLEOTIDE SEQUENCE [LARGE SCALE GENOMIC DNA]</scope>
    <source>
        <strain evidence="2">canceri</strain>
    </source>
</reference>
<evidence type="ECO:0000313" key="1">
    <source>
        <dbReference type="EMBL" id="ORD99918.1"/>
    </source>
</evidence>
<accession>A0A1X0QJH6</accession>
<sequence length="206" mass="23182">MTVELSTSPPPVVDTPINEDIIIHKVAFVGSINSGKTTLIKQILKLNRTGRLEYSGLSNTSQVNRKVALQMSEYSELPADDLDADAVVFCVSHKKLREIVRDGTFEDKYIDDALYRLKKQRQIIILCATMTDRGPISDYLEGMNSTRREADIVAIKYRISTFLLVSKYRRTSINGLVNEIIRAAETDKESIVEEVCCPCLFPKGCF</sequence>
<dbReference type="Proteomes" id="UP000192501">
    <property type="component" value="Unassembled WGS sequence"/>
</dbReference>
<proteinExistence type="predicted"/>
<organism evidence="1 2">
    <name type="scientific">Hepatospora eriocheir</name>
    <dbReference type="NCBI Taxonomy" id="1081669"/>
    <lineage>
        <taxon>Eukaryota</taxon>
        <taxon>Fungi</taxon>
        <taxon>Fungi incertae sedis</taxon>
        <taxon>Microsporidia</taxon>
        <taxon>Hepatosporidae</taxon>
        <taxon>Hepatospora</taxon>
    </lineage>
</organism>
<evidence type="ECO:0000313" key="2">
    <source>
        <dbReference type="Proteomes" id="UP000192501"/>
    </source>
</evidence>
<evidence type="ECO:0008006" key="3">
    <source>
        <dbReference type="Google" id="ProtNLM"/>
    </source>
</evidence>
<dbReference type="CDD" id="cd00882">
    <property type="entry name" value="Ras_like_GTPase"/>
    <property type="match status" value="1"/>
</dbReference>
<comment type="caution">
    <text evidence="1">The sequence shown here is derived from an EMBL/GenBank/DDBJ whole genome shotgun (WGS) entry which is preliminary data.</text>
</comment>
<gene>
    <name evidence="1" type="ORF">A0H76_2709</name>
</gene>
<dbReference type="VEuPathDB" id="MicrosporidiaDB:A0H76_2709"/>
<dbReference type="AlphaFoldDB" id="A0A1X0QJH6"/>
<name>A0A1X0QJH6_9MICR</name>
<protein>
    <recommendedName>
        <fullName evidence="3">G domain-containing protein</fullName>
    </recommendedName>
</protein>
<dbReference type="EMBL" id="LTAI01000091">
    <property type="protein sequence ID" value="ORD99918.1"/>
    <property type="molecule type" value="Genomic_DNA"/>
</dbReference>
<dbReference type="VEuPathDB" id="MicrosporidiaDB:HERIO_1228"/>
<dbReference type="SUPFAM" id="SSF52540">
    <property type="entry name" value="P-loop containing nucleoside triphosphate hydrolases"/>
    <property type="match status" value="1"/>
</dbReference>